<evidence type="ECO:0000313" key="2">
    <source>
        <dbReference type="EMBL" id="KAK2707733.1"/>
    </source>
</evidence>
<evidence type="ECO:0000256" key="1">
    <source>
        <dbReference type="SAM" id="MobiDB-lite"/>
    </source>
</evidence>
<accession>A0AA88HEZ5</accession>
<evidence type="ECO:0000313" key="3">
    <source>
        <dbReference type="Proteomes" id="UP001187531"/>
    </source>
</evidence>
<feature type="compositionally biased region" description="Acidic residues" evidence="1">
    <location>
        <begin position="9"/>
        <end position="25"/>
    </location>
</feature>
<feature type="region of interest" description="Disordered" evidence="1">
    <location>
        <begin position="1"/>
        <end position="43"/>
    </location>
</feature>
<sequence length="175" mass="19437">MSDMQFEGFGEDQPFEGFGDDESFEGFEGRATLNNEGNNLEDEKGIVNSSDILSYQGNDSKAVASLVPKATSSDKVSAKKKTKGDDHLQKTENVYQSQDNIVDTPSFKEETLNKTSSDRTDEKVTQKQSKTYYAASLSSPDFMDMSNLADINRWLRWNQPSIGSGKNISTVKHVN</sequence>
<dbReference type="Proteomes" id="UP001187531">
    <property type="component" value="Unassembled WGS sequence"/>
</dbReference>
<gene>
    <name evidence="2" type="ORF">QYM36_015434</name>
</gene>
<name>A0AA88HEZ5_ARTSF</name>
<reference evidence="2" key="1">
    <citation type="submission" date="2023-07" db="EMBL/GenBank/DDBJ databases">
        <title>Chromosome-level genome assembly of Artemia franciscana.</title>
        <authorList>
            <person name="Jo E."/>
        </authorList>
    </citation>
    <scope>NUCLEOTIDE SEQUENCE</scope>
    <source>
        <tissue evidence="2">Whole body</tissue>
    </source>
</reference>
<comment type="caution">
    <text evidence="2">The sequence shown here is derived from an EMBL/GenBank/DDBJ whole genome shotgun (WGS) entry which is preliminary data.</text>
</comment>
<feature type="compositionally biased region" description="Basic and acidic residues" evidence="1">
    <location>
        <begin position="106"/>
        <end position="125"/>
    </location>
</feature>
<dbReference type="EMBL" id="JAVRJZ010000019">
    <property type="protein sequence ID" value="KAK2707733.1"/>
    <property type="molecule type" value="Genomic_DNA"/>
</dbReference>
<feature type="compositionally biased region" description="Polar residues" evidence="1">
    <location>
        <begin position="91"/>
        <end position="103"/>
    </location>
</feature>
<organism evidence="2 3">
    <name type="scientific">Artemia franciscana</name>
    <name type="common">Brine shrimp</name>
    <name type="synonym">Artemia sanfranciscana</name>
    <dbReference type="NCBI Taxonomy" id="6661"/>
    <lineage>
        <taxon>Eukaryota</taxon>
        <taxon>Metazoa</taxon>
        <taxon>Ecdysozoa</taxon>
        <taxon>Arthropoda</taxon>
        <taxon>Crustacea</taxon>
        <taxon>Branchiopoda</taxon>
        <taxon>Anostraca</taxon>
        <taxon>Artemiidae</taxon>
        <taxon>Artemia</taxon>
    </lineage>
</organism>
<feature type="region of interest" description="Disordered" evidence="1">
    <location>
        <begin position="66"/>
        <end position="131"/>
    </location>
</feature>
<keyword evidence="3" id="KW-1185">Reference proteome</keyword>
<dbReference type="AlphaFoldDB" id="A0AA88HEZ5"/>
<protein>
    <submittedName>
        <fullName evidence="2">Uncharacterized protein</fullName>
    </submittedName>
</protein>
<proteinExistence type="predicted"/>